<dbReference type="GO" id="GO:0016020">
    <property type="term" value="C:membrane"/>
    <property type="evidence" value="ECO:0007669"/>
    <property type="project" value="GOC"/>
</dbReference>
<accession>A0A9X1IDL6</accession>
<evidence type="ECO:0000256" key="1">
    <source>
        <dbReference type="ARBA" id="ARBA00022679"/>
    </source>
</evidence>
<evidence type="ECO:0000313" key="4">
    <source>
        <dbReference type="Proteomes" id="UP001139311"/>
    </source>
</evidence>
<protein>
    <recommendedName>
        <fullName evidence="2">Alpha 1,4-glycosyltransferase domain-containing protein</fullName>
    </recommendedName>
</protein>
<keyword evidence="1" id="KW-0808">Transferase</keyword>
<dbReference type="PANTHER" id="PTHR32385:SF15">
    <property type="entry name" value="INOSITOL PHOSPHOCERAMIDE MANNOSYLTRANSFERASE 1"/>
    <property type="match status" value="1"/>
</dbReference>
<reference evidence="3" key="1">
    <citation type="submission" date="2021-10" db="EMBL/GenBank/DDBJ databases">
        <title>Roseicella aerolatum sp. nov., isolated from aerosols of e-waste dismantling site.</title>
        <authorList>
            <person name="Qin T."/>
        </authorList>
    </citation>
    <scope>NUCLEOTIDE SEQUENCE</scope>
    <source>
        <strain evidence="3">GB24</strain>
    </source>
</reference>
<dbReference type="SUPFAM" id="SSF53448">
    <property type="entry name" value="Nucleotide-diphospho-sugar transferases"/>
    <property type="match status" value="1"/>
</dbReference>
<dbReference type="Pfam" id="PF04572">
    <property type="entry name" value="Gb3_synth"/>
    <property type="match status" value="1"/>
</dbReference>
<dbReference type="AlphaFoldDB" id="A0A9X1IDL6"/>
<keyword evidence="4" id="KW-1185">Reference proteome</keyword>
<dbReference type="GO" id="GO:0051999">
    <property type="term" value="P:mannosyl-inositol phosphorylceramide biosynthetic process"/>
    <property type="evidence" value="ECO:0007669"/>
    <property type="project" value="TreeGrafter"/>
</dbReference>
<dbReference type="PANTHER" id="PTHR32385">
    <property type="entry name" value="MANNOSYL PHOSPHORYLINOSITOL CERAMIDE SYNTHASE"/>
    <property type="match status" value="1"/>
</dbReference>
<dbReference type="RefSeq" id="WP_226605964.1">
    <property type="nucleotide sequence ID" value="NZ_JAJAQI010000007.1"/>
</dbReference>
<dbReference type="InterPro" id="IPR007577">
    <property type="entry name" value="GlycoTrfase_DXD_sugar-bd_CS"/>
</dbReference>
<dbReference type="EMBL" id="JAJAQI010000007">
    <property type="protein sequence ID" value="MCB4821353.1"/>
    <property type="molecule type" value="Genomic_DNA"/>
</dbReference>
<proteinExistence type="predicted"/>
<dbReference type="Pfam" id="PF04488">
    <property type="entry name" value="Gly_transf_sug"/>
    <property type="match status" value="1"/>
</dbReference>
<dbReference type="InterPro" id="IPR029044">
    <property type="entry name" value="Nucleotide-diphossugar_trans"/>
</dbReference>
<dbReference type="Gene3D" id="3.90.550.20">
    <property type="match status" value="1"/>
</dbReference>
<organism evidence="3 4">
    <name type="scientific">Roseicella aerolata</name>
    <dbReference type="NCBI Taxonomy" id="2883479"/>
    <lineage>
        <taxon>Bacteria</taxon>
        <taxon>Pseudomonadati</taxon>
        <taxon>Pseudomonadota</taxon>
        <taxon>Alphaproteobacteria</taxon>
        <taxon>Acetobacterales</taxon>
        <taxon>Roseomonadaceae</taxon>
        <taxon>Roseicella</taxon>
    </lineage>
</organism>
<evidence type="ECO:0000259" key="2">
    <source>
        <dbReference type="Pfam" id="PF04572"/>
    </source>
</evidence>
<dbReference type="InterPro" id="IPR051706">
    <property type="entry name" value="Glycosyltransferase_domain"/>
</dbReference>
<sequence>MIPKTLHYVWVGGPVPPQVERFIDSWRRLNPDYAIVHWGEHNIDPSLGGGFVGRALRERKWAKVADAVRLWAVREHGGIYLDTDVEVVKPLDPLLHHRCFFGFQVEQDNADWVCNAAFGAEPGHWFIGKALDRVLRSEGGPFGLERPTQFGPKLITRLLREEGLDHYADAGVMVKDVAVLPTDVFYPFSWEEEFSPDCITPRTLAVHFWEKNWKSSVSPLARAASATWTACRRGLRAAGLGRR</sequence>
<evidence type="ECO:0000313" key="3">
    <source>
        <dbReference type="EMBL" id="MCB4821353.1"/>
    </source>
</evidence>
<comment type="caution">
    <text evidence="3">The sequence shown here is derived from an EMBL/GenBank/DDBJ whole genome shotgun (WGS) entry which is preliminary data.</text>
</comment>
<feature type="domain" description="Alpha 1,4-glycosyltransferase" evidence="2">
    <location>
        <begin position="123"/>
        <end position="215"/>
    </location>
</feature>
<dbReference type="GO" id="GO:0000030">
    <property type="term" value="F:mannosyltransferase activity"/>
    <property type="evidence" value="ECO:0007669"/>
    <property type="project" value="TreeGrafter"/>
</dbReference>
<dbReference type="InterPro" id="IPR007652">
    <property type="entry name" value="A1-4-GlycosylTfrase_dom"/>
</dbReference>
<gene>
    <name evidence="3" type="ORF">LHA35_06365</name>
</gene>
<name>A0A9X1IDL6_9PROT</name>
<dbReference type="Proteomes" id="UP001139311">
    <property type="component" value="Unassembled WGS sequence"/>
</dbReference>